<evidence type="ECO:0000256" key="5">
    <source>
        <dbReference type="SAM" id="Phobius"/>
    </source>
</evidence>
<evidence type="ECO:0000313" key="7">
    <source>
        <dbReference type="EMBL" id="CAB4786751.1"/>
    </source>
</evidence>
<feature type="transmembrane region" description="Helical" evidence="5">
    <location>
        <begin position="122"/>
        <end position="139"/>
    </location>
</feature>
<evidence type="ECO:0000256" key="1">
    <source>
        <dbReference type="ARBA" id="ARBA00004141"/>
    </source>
</evidence>
<evidence type="ECO:0000259" key="6">
    <source>
        <dbReference type="Pfam" id="PF04932"/>
    </source>
</evidence>
<gene>
    <name evidence="7" type="ORF">UFOPK2992_00113</name>
</gene>
<dbReference type="EMBL" id="CAFAAI010000007">
    <property type="protein sequence ID" value="CAB4786751.1"/>
    <property type="molecule type" value="Genomic_DNA"/>
</dbReference>
<feature type="transmembrane region" description="Helical" evidence="5">
    <location>
        <begin position="91"/>
        <end position="110"/>
    </location>
</feature>
<comment type="subcellular location">
    <subcellularLocation>
        <location evidence="1">Membrane</location>
        <topology evidence="1">Multi-pass membrane protein</topology>
    </subcellularLocation>
</comment>
<reference evidence="7" key="1">
    <citation type="submission" date="2020-05" db="EMBL/GenBank/DDBJ databases">
        <authorList>
            <person name="Chiriac C."/>
            <person name="Salcher M."/>
            <person name="Ghai R."/>
            <person name="Kavagutti S V."/>
        </authorList>
    </citation>
    <scope>NUCLEOTIDE SEQUENCE</scope>
</reference>
<protein>
    <submittedName>
        <fullName evidence="7">Unannotated protein</fullName>
    </submittedName>
</protein>
<dbReference type="InterPro" id="IPR007016">
    <property type="entry name" value="O-antigen_ligase-rel_domated"/>
</dbReference>
<dbReference type="Pfam" id="PF04932">
    <property type="entry name" value="Wzy_C"/>
    <property type="match status" value="1"/>
</dbReference>
<accession>A0A6J6WNB1</accession>
<organism evidence="7">
    <name type="scientific">freshwater metagenome</name>
    <dbReference type="NCBI Taxonomy" id="449393"/>
    <lineage>
        <taxon>unclassified sequences</taxon>
        <taxon>metagenomes</taxon>
        <taxon>ecological metagenomes</taxon>
    </lineage>
</organism>
<dbReference type="InterPro" id="IPR051533">
    <property type="entry name" value="WaaL-like"/>
</dbReference>
<name>A0A6J6WNB1_9ZZZZ</name>
<feature type="transmembrane region" description="Helical" evidence="5">
    <location>
        <begin position="233"/>
        <end position="251"/>
    </location>
</feature>
<dbReference type="AlphaFoldDB" id="A0A6J6WNB1"/>
<evidence type="ECO:0000256" key="4">
    <source>
        <dbReference type="ARBA" id="ARBA00023136"/>
    </source>
</evidence>
<evidence type="ECO:0000256" key="2">
    <source>
        <dbReference type="ARBA" id="ARBA00022692"/>
    </source>
</evidence>
<feature type="transmembrane region" description="Helical" evidence="5">
    <location>
        <begin position="15"/>
        <end position="32"/>
    </location>
</feature>
<feature type="transmembrane region" description="Helical" evidence="5">
    <location>
        <begin position="349"/>
        <end position="369"/>
    </location>
</feature>
<dbReference type="PANTHER" id="PTHR37422:SF13">
    <property type="entry name" value="LIPOPOLYSACCHARIDE BIOSYNTHESIS PROTEIN PA4999-RELATED"/>
    <property type="match status" value="1"/>
</dbReference>
<proteinExistence type="predicted"/>
<feature type="transmembrane region" description="Helical" evidence="5">
    <location>
        <begin position="188"/>
        <end position="205"/>
    </location>
</feature>
<feature type="transmembrane region" description="Helical" evidence="5">
    <location>
        <begin position="375"/>
        <end position="394"/>
    </location>
</feature>
<keyword evidence="3 5" id="KW-1133">Transmembrane helix</keyword>
<keyword evidence="4 5" id="KW-0472">Membrane</keyword>
<feature type="transmembrane region" description="Helical" evidence="5">
    <location>
        <begin position="65"/>
        <end position="85"/>
    </location>
</feature>
<dbReference type="PANTHER" id="PTHR37422">
    <property type="entry name" value="TEICHURONIC ACID BIOSYNTHESIS PROTEIN TUAE"/>
    <property type="match status" value="1"/>
</dbReference>
<feature type="transmembrane region" description="Helical" evidence="5">
    <location>
        <begin position="38"/>
        <end position="58"/>
    </location>
</feature>
<keyword evidence="2 5" id="KW-0812">Transmembrane</keyword>
<sequence length="423" mass="45294">MNPRKDSDMASDRHLEPWALVILTTIVIFPIASGLELLRLPGVLIGAFAAYILVLGALRRPELGWRIAFPLVLFTGAALISALNSSNMVSVIGRAGVFGSLVLVTASAAYRYPVKASCRWCFIWIPSGISLIALVLSLVDPSNAYLKSESGISRLSIPLVYLHPNTLGVLAVTGLVATFMYRRLFTDRSLLFVGVLAINTSVLLLSGSRSALVDLVAGAFVIGFLRRAALRRLFMFCLVVLVLLLFARNGLQGAVLRGQETSQFAKLSGRIPIWEAAGRAIRSAPVTGVGYSNGAREALEGTDISLSYSVSTSDNVFIDALLECGVLGLIAICMVAGRVARLLARSRQLVNPSVDLLVCCAVAAMVLVHSLTSSGLIRFSPLLAELVLSLVLGFRELASLSARHVFAGNHEGSAPHTHSWERL</sequence>
<feature type="domain" description="O-antigen ligase-related" evidence="6">
    <location>
        <begin position="196"/>
        <end position="332"/>
    </location>
</feature>
<feature type="transmembrane region" description="Helical" evidence="5">
    <location>
        <begin position="316"/>
        <end position="337"/>
    </location>
</feature>
<evidence type="ECO:0000256" key="3">
    <source>
        <dbReference type="ARBA" id="ARBA00022989"/>
    </source>
</evidence>
<feature type="transmembrane region" description="Helical" evidence="5">
    <location>
        <begin position="159"/>
        <end position="181"/>
    </location>
</feature>
<dbReference type="GO" id="GO:0016020">
    <property type="term" value="C:membrane"/>
    <property type="evidence" value="ECO:0007669"/>
    <property type="project" value="UniProtKB-SubCell"/>
</dbReference>